<dbReference type="EMBL" id="UINC01068968">
    <property type="protein sequence ID" value="SVC01985.1"/>
    <property type="molecule type" value="Genomic_DNA"/>
</dbReference>
<gene>
    <name evidence="1" type="ORF">METZ01_LOCUS254839</name>
</gene>
<sequence>MHLYLHGKFYQAGHLLTDILFVVCLDKIQNYQSNHLHSNYFQQLLNQIYLFQKKLPHYQ</sequence>
<dbReference type="AlphaFoldDB" id="A0A382IRK5"/>
<evidence type="ECO:0000313" key="1">
    <source>
        <dbReference type="EMBL" id="SVC01985.1"/>
    </source>
</evidence>
<name>A0A382IRK5_9ZZZZ</name>
<organism evidence="1">
    <name type="scientific">marine metagenome</name>
    <dbReference type="NCBI Taxonomy" id="408172"/>
    <lineage>
        <taxon>unclassified sequences</taxon>
        <taxon>metagenomes</taxon>
        <taxon>ecological metagenomes</taxon>
    </lineage>
</organism>
<proteinExistence type="predicted"/>
<protein>
    <submittedName>
        <fullName evidence="1">Uncharacterized protein</fullName>
    </submittedName>
</protein>
<reference evidence="1" key="1">
    <citation type="submission" date="2018-05" db="EMBL/GenBank/DDBJ databases">
        <authorList>
            <person name="Lanie J.A."/>
            <person name="Ng W.-L."/>
            <person name="Kazmierczak K.M."/>
            <person name="Andrzejewski T.M."/>
            <person name="Davidsen T.M."/>
            <person name="Wayne K.J."/>
            <person name="Tettelin H."/>
            <person name="Glass J.I."/>
            <person name="Rusch D."/>
            <person name="Podicherti R."/>
            <person name="Tsui H.-C.T."/>
            <person name="Winkler M.E."/>
        </authorList>
    </citation>
    <scope>NUCLEOTIDE SEQUENCE</scope>
</reference>
<accession>A0A382IRK5</accession>